<reference evidence="1 2" key="2">
    <citation type="journal article" date="2010" name="Nucleic Acids Res.">
        <title>BeetleBase in 2010: revisions to provide comprehensive genomic information for Tribolium castaneum.</title>
        <authorList>
            <person name="Kim H.S."/>
            <person name="Murphy T."/>
            <person name="Xia J."/>
            <person name="Caragea D."/>
            <person name="Park Y."/>
            <person name="Beeman R.W."/>
            <person name="Lorenzen M.D."/>
            <person name="Butcher S."/>
            <person name="Manak J.R."/>
            <person name="Brown S.J."/>
        </authorList>
    </citation>
    <scope>NUCLEOTIDE SEQUENCE [LARGE SCALE GENOMIC DNA]</scope>
    <source>
        <strain evidence="1 2">Georgia GA2</strain>
    </source>
</reference>
<dbReference type="HOGENOM" id="CLU_2515571_0_0_1"/>
<dbReference type="AlphaFoldDB" id="D6X4A0"/>
<reference evidence="1 2" key="1">
    <citation type="journal article" date="2008" name="Nature">
        <title>The genome of the model beetle and pest Tribolium castaneum.</title>
        <authorList>
            <consortium name="Tribolium Genome Sequencing Consortium"/>
            <person name="Richards S."/>
            <person name="Gibbs R.A."/>
            <person name="Weinstock G.M."/>
            <person name="Brown S.J."/>
            <person name="Denell R."/>
            <person name="Beeman R.W."/>
            <person name="Gibbs R."/>
            <person name="Beeman R.W."/>
            <person name="Brown S.J."/>
            <person name="Bucher G."/>
            <person name="Friedrich M."/>
            <person name="Grimmelikhuijzen C.J."/>
            <person name="Klingler M."/>
            <person name="Lorenzen M."/>
            <person name="Richards S."/>
            <person name="Roth S."/>
            <person name="Schroder R."/>
            <person name="Tautz D."/>
            <person name="Zdobnov E.M."/>
            <person name="Muzny D."/>
            <person name="Gibbs R.A."/>
            <person name="Weinstock G.M."/>
            <person name="Attaway T."/>
            <person name="Bell S."/>
            <person name="Buhay C.J."/>
            <person name="Chandrabose M.N."/>
            <person name="Chavez D."/>
            <person name="Clerk-Blankenburg K.P."/>
            <person name="Cree A."/>
            <person name="Dao M."/>
            <person name="Davis C."/>
            <person name="Chacko J."/>
            <person name="Dinh H."/>
            <person name="Dugan-Rocha S."/>
            <person name="Fowler G."/>
            <person name="Garner T.T."/>
            <person name="Garnes J."/>
            <person name="Gnirke A."/>
            <person name="Hawes A."/>
            <person name="Hernandez J."/>
            <person name="Hines S."/>
            <person name="Holder M."/>
            <person name="Hume J."/>
            <person name="Jhangiani S.N."/>
            <person name="Joshi V."/>
            <person name="Khan Z.M."/>
            <person name="Jackson L."/>
            <person name="Kovar C."/>
            <person name="Kowis A."/>
            <person name="Lee S."/>
            <person name="Lewis L.R."/>
            <person name="Margolis J."/>
            <person name="Morgan M."/>
            <person name="Nazareth L.V."/>
            <person name="Nguyen N."/>
            <person name="Okwuonu G."/>
            <person name="Parker D."/>
            <person name="Richards S."/>
            <person name="Ruiz S.J."/>
            <person name="Santibanez J."/>
            <person name="Savard J."/>
            <person name="Scherer S.E."/>
            <person name="Schneider B."/>
            <person name="Sodergren E."/>
            <person name="Tautz D."/>
            <person name="Vattahil S."/>
            <person name="Villasana D."/>
            <person name="White C.S."/>
            <person name="Wright R."/>
            <person name="Park Y."/>
            <person name="Beeman R.W."/>
            <person name="Lord J."/>
            <person name="Oppert B."/>
            <person name="Lorenzen M."/>
            <person name="Brown S."/>
            <person name="Wang L."/>
            <person name="Savard J."/>
            <person name="Tautz D."/>
            <person name="Richards S."/>
            <person name="Weinstock G."/>
            <person name="Gibbs R.A."/>
            <person name="Liu Y."/>
            <person name="Worley K."/>
            <person name="Weinstock G."/>
            <person name="Elsik C.G."/>
            <person name="Reese J.T."/>
            <person name="Elhaik E."/>
            <person name="Landan G."/>
            <person name="Graur D."/>
            <person name="Arensburger P."/>
            <person name="Atkinson P."/>
            <person name="Beeman R.W."/>
            <person name="Beidler J."/>
            <person name="Brown S.J."/>
            <person name="Demuth J.P."/>
            <person name="Drury D.W."/>
            <person name="Du Y.Z."/>
            <person name="Fujiwara H."/>
            <person name="Lorenzen M."/>
            <person name="Maselli V."/>
            <person name="Osanai M."/>
            <person name="Park Y."/>
            <person name="Robertson H.M."/>
            <person name="Tu Z."/>
            <person name="Wang J.J."/>
            <person name="Wang S."/>
            <person name="Richards S."/>
            <person name="Song H."/>
            <person name="Zhang L."/>
            <person name="Sodergren E."/>
            <person name="Werner D."/>
            <person name="Stanke M."/>
            <person name="Morgenstern B."/>
            <person name="Solovyev V."/>
            <person name="Kosarev P."/>
            <person name="Brown G."/>
            <person name="Chen H.C."/>
            <person name="Ermolaeva O."/>
            <person name="Hlavina W."/>
            <person name="Kapustin Y."/>
            <person name="Kiryutin B."/>
            <person name="Kitts P."/>
            <person name="Maglott D."/>
            <person name="Pruitt K."/>
            <person name="Sapojnikov V."/>
            <person name="Souvorov A."/>
            <person name="Mackey A.J."/>
            <person name="Waterhouse R.M."/>
            <person name="Wyder S."/>
            <person name="Zdobnov E.M."/>
            <person name="Zdobnov E.M."/>
            <person name="Wyder S."/>
            <person name="Kriventseva E.V."/>
            <person name="Kadowaki T."/>
            <person name="Bork P."/>
            <person name="Aranda M."/>
            <person name="Bao R."/>
            <person name="Beermann A."/>
            <person name="Berns N."/>
            <person name="Bolognesi R."/>
            <person name="Bonneton F."/>
            <person name="Bopp D."/>
            <person name="Brown S.J."/>
            <person name="Bucher G."/>
            <person name="Butts T."/>
            <person name="Chaumot A."/>
            <person name="Denell R.E."/>
            <person name="Ferrier D.E."/>
            <person name="Friedrich M."/>
            <person name="Gordon C.M."/>
            <person name="Jindra M."/>
            <person name="Klingler M."/>
            <person name="Lan Q."/>
            <person name="Lattorff H.M."/>
            <person name="Laudet V."/>
            <person name="von Levetsow C."/>
            <person name="Liu Z."/>
            <person name="Lutz R."/>
            <person name="Lynch J.A."/>
            <person name="da Fonseca R.N."/>
            <person name="Posnien N."/>
            <person name="Reuter R."/>
            <person name="Roth S."/>
            <person name="Savard J."/>
            <person name="Schinko J.B."/>
            <person name="Schmitt C."/>
            <person name="Schoppmeier M."/>
            <person name="Schroder R."/>
            <person name="Shippy T.D."/>
            <person name="Simonnet F."/>
            <person name="Marques-Souza H."/>
            <person name="Tautz D."/>
            <person name="Tomoyasu Y."/>
            <person name="Trauner J."/>
            <person name="Van der Zee M."/>
            <person name="Vervoort M."/>
            <person name="Wittkopp N."/>
            <person name="Wimmer E.A."/>
            <person name="Yang X."/>
            <person name="Jones A.K."/>
            <person name="Sattelle D.B."/>
            <person name="Ebert P.R."/>
            <person name="Nelson D."/>
            <person name="Scott J.G."/>
            <person name="Beeman R.W."/>
            <person name="Muthukrishnan S."/>
            <person name="Kramer K.J."/>
            <person name="Arakane Y."/>
            <person name="Beeman R.W."/>
            <person name="Zhu Q."/>
            <person name="Hogenkamp D."/>
            <person name="Dixit R."/>
            <person name="Oppert B."/>
            <person name="Jiang H."/>
            <person name="Zou Z."/>
            <person name="Marshall J."/>
            <person name="Elpidina E."/>
            <person name="Vinokurov K."/>
            <person name="Oppert C."/>
            <person name="Zou Z."/>
            <person name="Evans J."/>
            <person name="Lu Z."/>
            <person name="Zhao P."/>
            <person name="Sumathipala N."/>
            <person name="Altincicek B."/>
            <person name="Vilcinskas A."/>
            <person name="Williams M."/>
            <person name="Hultmark D."/>
            <person name="Hetru C."/>
            <person name="Jiang H."/>
            <person name="Grimmelikhuijzen C.J."/>
            <person name="Hauser F."/>
            <person name="Cazzamali G."/>
            <person name="Williamson M."/>
            <person name="Park Y."/>
            <person name="Li B."/>
            <person name="Tanaka Y."/>
            <person name="Predel R."/>
            <person name="Neupert S."/>
            <person name="Schachtner J."/>
            <person name="Verleyen P."/>
            <person name="Raible F."/>
            <person name="Bork P."/>
            <person name="Friedrich M."/>
            <person name="Walden K.K."/>
            <person name="Robertson H.M."/>
            <person name="Angeli S."/>
            <person name="Foret S."/>
            <person name="Bucher G."/>
            <person name="Schuetz S."/>
            <person name="Maleszka R."/>
            <person name="Wimmer E.A."/>
            <person name="Beeman R.W."/>
            <person name="Lorenzen M."/>
            <person name="Tomoyasu Y."/>
            <person name="Miller S.C."/>
            <person name="Grossmann D."/>
            <person name="Bucher G."/>
        </authorList>
    </citation>
    <scope>NUCLEOTIDE SEQUENCE [LARGE SCALE GENOMIC DNA]</scope>
    <source>
        <strain evidence="1 2">Georgia GA2</strain>
    </source>
</reference>
<organism evidence="1 2">
    <name type="scientific">Tribolium castaneum</name>
    <name type="common">Red flour beetle</name>
    <dbReference type="NCBI Taxonomy" id="7070"/>
    <lineage>
        <taxon>Eukaryota</taxon>
        <taxon>Metazoa</taxon>
        <taxon>Ecdysozoa</taxon>
        <taxon>Arthropoda</taxon>
        <taxon>Hexapoda</taxon>
        <taxon>Insecta</taxon>
        <taxon>Pterygota</taxon>
        <taxon>Neoptera</taxon>
        <taxon>Endopterygota</taxon>
        <taxon>Coleoptera</taxon>
        <taxon>Polyphaga</taxon>
        <taxon>Cucujiformia</taxon>
        <taxon>Tenebrionidae</taxon>
        <taxon>Tenebrionidae incertae sedis</taxon>
        <taxon>Tribolium</taxon>
    </lineage>
</organism>
<evidence type="ECO:0000313" key="2">
    <source>
        <dbReference type="Proteomes" id="UP000007266"/>
    </source>
</evidence>
<keyword evidence="2" id="KW-1185">Reference proteome</keyword>
<dbReference type="EMBL" id="KQ971410">
    <property type="protein sequence ID" value="EEZ97296.2"/>
    <property type="molecule type" value="Genomic_DNA"/>
</dbReference>
<protein>
    <submittedName>
        <fullName evidence="1">Uncharacterized protein</fullName>
    </submittedName>
</protein>
<gene>
    <name evidence="1" type="primary">AUGUSTUS-3.0.2_11104</name>
    <name evidence="1" type="ORF">TcasGA2_TC011104</name>
</gene>
<dbReference type="Proteomes" id="UP000007266">
    <property type="component" value="Unassembled WGS sequence"/>
</dbReference>
<evidence type="ECO:0000313" key="1">
    <source>
        <dbReference type="EMBL" id="EEZ97296.2"/>
    </source>
</evidence>
<name>D6X4A0_TRICA</name>
<proteinExistence type="predicted"/>
<sequence>MVMGGLKAMDDGIDYYHGMVVSSWCMFSSGPRECQLFSRSPPSATTTTEFTVSTATVQGQCVTTLPTPGSAFGGEAALGGGGGGGTTTTTVMNQLGTVYATKRRRRNGKSAGDLLLAFAGREQQMCPTRYGAKFLKHPVQLNRDSPCGWINL</sequence>
<accession>D6X4A0</accession>